<dbReference type="Pfam" id="PF18261">
    <property type="entry name" value="Rpn9_C"/>
    <property type="match status" value="1"/>
</dbReference>
<dbReference type="GO" id="GO:0006511">
    <property type="term" value="P:ubiquitin-dependent protein catabolic process"/>
    <property type="evidence" value="ECO:0007669"/>
    <property type="project" value="TreeGrafter"/>
</dbReference>
<dbReference type="PANTHER" id="PTHR10539">
    <property type="entry name" value="26S PROTEASOME NON-ATPASE REGULATORY SUBUNIT 13"/>
    <property type="match status" value="1"/>
</dbReference>
<evidence type="ECO:0000313" key="5">
    <source>
        <dbReference type="EMBL" id="CUS08121.1"/>
    </source>
</evidence>
<gene>
    <name evidence="5" type="ORF">GSTUAT00007794001</name>
</gene>
<dbReference type="InterPro" id="IPR054179">
    <property type="entry name" value="PSD13_N"/>
</dbReference>
<dbReference type="PANTHER" id="PTHR10539:SF0">
    <property type="entry name" value="26S PROTEASOME NON-ATPASE REGULATORY SUBUNIT 13"/>
    <property type="match status" value="1"/>
</dbReference>
<feature type="domain" description="PCI" evidence="4">
    <location>
        <begin position="176"/>
        <end position="345"/>
    </location>
</feature>
<evidence type="ECO:0000313" key="6">
    <source>
        <dbReference type="Proteomes" id="UP001412239"/>
    </source>
</evidence>
<feature type="coiled-coil region" evidence="3">
    <location>
        <begin position="127"/>
        <end position="154"/>
    </location>
</feature>
<organism evidence="5 6">
    <name type="scientific">Tuber aestivum</name>
    <name type="common">summer truffle</name>
    <dbReference type="NCBI Taxonomy" id="59557"/>
    <lineage>
        <taxon>Eukaryota</taxon>
        <taxon>Fungi</taxon>
        <taxon>Dikarya</taxon>
        <taxon>Ascomycota</taxon>
        <taxon>Pezizomycotina</taxon>
        <taxon>Pezizomycetes</taxon>
        <taxon>Pezizales</taxon>
        <taxon>Tuberaceae</taxon>
        <taxon>Tuber</taxon>
    </lineage>
</organism>
<comment type="similarity">
    <text evidence="1">Belongs to the proteasome subunit S11 family.</text>
</comment>
<dbReference type="InterPro" id="IPR036390">
    <property type="entry name" value="WH_DNA-bd_sf"/>
</dbReference>
<keyword evidence="6" id="KW-1185">Reference proteome</keyword>
<dbReference type="EMBL" id="LN891146">
    <property type="protein sequence ID" value="CUS08121.1"/>
    <property type="molecule type" value="Genomic_DNA"/>
</dbReference>
<dbReference type="SUPFAM" id="SSF46785">
    <property type="entry name" value="Winged helix' DNA-binding domain"/>
    <property type="match status" value="1"/>
</dbReference>
<evidence type="ECO:0000256" key="3">
    <source>
        <dbReference type="SAM" id="Coils"/>
    </source>
</evidence>
<accession>A0A292PMX1</accession>
<dbReference type="Pfam" id="PF22037">
    <property type="entry name" value="PSD13_N"/>
    <property type="match status" value="1"/>
</dbReference>
<keyword evidence="3" id="KW-0175">Coiled coil</keyword>
<dbReference type="GO" id="GO:0005634">
    <property type="term" value="C:nucleus"/>
    <property type="evidence" value="ECO:0007669"/>
    <property type="project" value="TreeGrafter"/>
</dbReference>
<dbReference type="GO" id="GO:0008541">
    <property type="term" value="C:proteasome regulatory particle, lid subcomplex"/>
    <property type="evidence" value="ECO:0007669"/>
    <property type="project" value="TreeGrafter"/>
</dbReference>
<dbReference type="GO" id="GO:0005198">
    <property type="term" value="F:structural molecule activity"/>
    <property type="evidence" value="ECO:0007669"/>
    <property type="project" value="TreeGrafter"/>
</dbReference>
<reference evidence="5" key="1">
    <citation type="submission" date="2015-10" db="EMBL/GenBank/DDBJ databases">
        <authorList>
            <person name="Regsiter A."/>
            <person name="william w."/>
        </authorList>
    </citation>
    <scope>NUCLEOTIDE SEQUENCE</scope>
    <source>
        <strain evidence="5">Montdore</strain>
    </source>
</reference>
<name>A0A292PMX1_9PEZI</name>
<dbReference type="PROSITE" id="PS50250">
    <property type="entry name" value="PCI"/>
    <property type="match status" value="1"/>
</dbReference>
<keyword evidence="2" id="KW-0647">Proteasome</keyword>
<dbReference type="GO" id="GO:0005829">
    <property type="term" value="C:cytosol"/>
    <property type="evidence" value="ECO:0007669"/>
    <property type="project" value="TreeGrafter"/>
</dbReference>
<dbReference type="InterPro" id="IPR040798">
    <property type="entry name" value="Rpn9_C"/>
</dbReference>
<protein>
    <recommendedName>
        <fullName evidence="4">PCI domain-containing protein</fullName>
    </recommendedName>
</protein>
<sequence length="382" mass="43638">MDLDPKPIPEFLALQRDEVAPPNLQGFFLEFEDFWERRLWHQLTEALLKFYEDPESGPQRIPIYKHFVLSFSDKINQLKFVTLGLSAARESKDNDEALEFLTTIATKVNKPASKDAYVYATVEVARVKLLLADMEGARKALDEAEKNLETFDSVESVVHASFYRVNADYYNAKLEFASYYKNALLYLACVNVADLSQMEQQERAYNLAIAALLGESIYNFGELLLHPILDSLKGTEHSWLRDLLFAFNAGNLTRFHGLSGHFSKQPLLEGRSSFLREKLCLSALTEAVFRRPPHDRALSFATILEETRVFPEEVEHLLMRALSLGLVRGSIDQVAEVARISWVQPKVLDKEQIENMKQRLMEWDGSVNKLGNWMESRLVAGV</sequence>
<dbReference type="Pfam" id="PF01399">
    <property type="entry name" value="PCI"/>
    <property type="match status" value="1"/>
</dbReference>
<dbReference type="InterPro" id="IPR035298">
    <property type="entry name" value="PSMD13"/>
</dbReference>
<evidence type="ECO:0000256" key="2">
    <source>
        <dbReference type="ARBA" id="ARBA00022942"/>
    </source>
</evidence>
<evidence type="ECO:0000256" key="1">
    <source>
        <dbReference type="ARBA" id="ARBA00006207"/>
    </source>
</evidence>
<proteinExistence type="inferred from homology"/>
<dbReference type="InterPro" id="IPR000717">
    <property type="entry name" value="PCI_dom"/>
</dbReference>
<dbReference type="SMART" id="SM00088">
    <property type="entry name" value="PINT"/>
    <property type="match status" value="1"/>
</dbReference>
<evidence type="ECO:0000259" key="4">
    <source>
        <dbReference type="PROSITE" id="PS50250"/>
    </source>
</evidence>
<dbReference type="Proteomes" id="UP001412239">
    <property type="component" value="Unassembled WGS sequence"/>
</dbReference>
<dbReference type="AlphaFoldDB" id="A0A292PMX1"/>